<dbReference type="AlphaFoldDB" id="A0A644Y186"/>
<proteinExistence type="predicted"/>
<feature type="domain" description="Beta-lactamase class A catalytic" evidence="2">
    <location>
        <begin position="113"/>
        <end position="394"/>
    </location>
</feature>
<comment type="caution">
    <text evidence="3">The sequence shown here is derived from an EMBL/GenBank/DDBJ whole genome shotgun (WGS) entry which is preliminary data.</text>
</comment>
<feature type="region of interest" description="Disordered" evidence="1">
    <location>
        <begin position="42"/>
        <end position="65"/>
    </location>
</feature>
<evidence type="ECO:0000313" key="3">
    <source>
        <dbReference type="EMBL" id="MPM19994.1"/>
    </source>
</evidence>
<organism evidence="3">
    <name type="scientific">bioreactor metagenome</name>
    <dbReference type="NCBI Taxonomy" id="1076179"/>
    <lineage>
        <taxon>unclassified sequences</taxon>
        <taxon>metagenomes</taxon>
        <taxon>ecological metagenomes</taxon>
    </lineage>
</organism>
<dbReference type="Pfam" id="PF13354">
    <property type="entry name" value="Beta-lactamase2"/>
    <property type="match status" value="1"/>
</dbReference>
<gene>
    <name evidence="3" type="ORF">SDC9_66421</name>
</gene>
<sequence length="448" mass="51444">MKRIKRRKNKLKGLLTLFLLVTFITASLVYVKISNRKDSEQSTFNQTSDSIKTNNDSVKTNNASPSINDELLESILEAYPEKFKNVLDNKDKYDVQILYTQINRNTDGTITFTKNGFNLDKNNYFYPASSVKLAATIVALDKLNNLNIPGLNKYTSLEVLTGRESQSGEDEDFTAKNGKPSIAQYIKKVLVTSDNDAFNRLYEFIGQETLNETLWNKGYKDILIRQRIGDGPMTEENRYTNPFVFYDSNGKVIYEQPLVYNSTEYTSLVPKENTLKGRMHEEDGDIIDGPHDFSESNYVSIETLQELMKAVIFPQSVPENKRFNLKDDDIVFLKKYMSMLPRQCTYPSYDLPDNYAKFFMYGSTNKSIPSNIKIYNKIGNANGYLIDNAYINDTKNNIEFFLTAVIFSNEDGIFADSHFNEDKIGMPFLTELGNTIYKYERNGRVIKK</sequence>
<evidence type="ECO:0000256" key="1">
    <source>
        <dbReference type="SAM" id="MobiDB-lite"/>
    </source>
</evidence>
<dbReference type="EMBL" id="VSSQ01003287">
    <property type="protein sequence ID" value="MPM19994.1"/>
    <property type="molecule type" value="Genomic_DNA"/>
</dbReference>
<dbReference type="InterPro" id="IPR045155">
    <property type="entry name" value="Beta-lactam_cat"/>
</dbReference>
<dbReference type="SUPFAM" id="SSF56601">
    <property type="entry name" value="beta-lactamase/transpeptidase-like"/>
    <property type="match status" value="1"/>
</dbReference>
<reference evidence="3" key="1">
    <citation type="submission" date="2019-08" db="EMBL/GenBank/DDBJ databases">
        <authorList>
            <person name="Kucharzyk K."/>
            <person name="Murdoch R.W."/>
            <person name="Higgins S."/>
            <person name="Loffler F."/>
        </authorList>
    </citation>
    <scope>NUCLEOTIDE SEQUENCE</scope>
</reference>
<dbReference type="GO" id="GO:0030655">
    <property type="term" value="P:beta-lactam antibiotic catabolic process"/>
    <property type="evidence" value="ECO:0007669"/>
    <property type="project" value="InterPro"/>
</dbReference>
<name>A0A644Y186_9ZZZZ</name>
<dbReference type="GO" id="GO:0008800">
    <property type="term" value="F:beta-lactamase activity"/>
    <property type="evidence" value="ECO:0007669"/>
    <property type="project" value="InterPro"/>
</dbReference>
<protein>
    <recommendedName>
        <fullName evidence="2">Beta-lactamase class A catalytic domain-containing protein</fullName>
    </recommendedName>
</protein>
<accession>A0A644Y186</accession>
<dbReference type="InterPro" id="IPR012338">
    <property type="entry name" value="Beta-lactam/transpept-like"/>
</dbReference>
<dbReference type="Gene3D" id="3.40.710.10">
    <property type="entry name" value="DD-peptidase/beta-lactamase superfamily"/>
    <property type="match status" value="1"/>
</dbReference>
<evidence type="ECO:0000259" key="2">
    <source>
        <dbReference type="Pfam" id="PF13354"/>
    </source>
</evidence>